<dbReference type="GO" id="GO:0003700">
    <property type="term" value="F:DNA-binding transcription factor activity"/>
    <property type="evidence" value="ECO:0007669"/>
    <property type="project" value="TreeGrafter"/>
</dbReference>
<dbReference type="GO" id="GO:0003677">
    <property type="term" value="F:DNA binding"/>
    <property type="evidence" value="ECO:0007669"/>
    <property type="project" value="UniProtKB-KW"/>
</dbReference>
<proteinExistence type="predicted"/>
<dbReference type="CDD" id="cd00093">
    <property type="entry name" value="HTH_XRE"/>
    <property type="match status" value="2"/>
</dbReference>
<accession>A0A117LGI0</accession>
<evidence type="ECO:0000313" key="4">
    <source>
        <dbReference type="Proteomes" id="UP000064249"/>
    </source>
</evidence>
<comment type="caution">
    <text evidence="3">The sequence shown here is derived from an EMBL/GenBank/DDBJ whole genome shotgun (WGS) entry which is preliminary data.</text>
</comment>
<dbReference type="InterPro" id="IPR010982">
    <property type="entry name" value="Lambda_DNA-bd_dom_sf"/>
</dbReference>
<dbReference type="Gene3D" id="1.10.260.40">
    <property type="entry name" value="lambda repressor-like DNA-binding domains"/>
    <property type="match status" value="2"/>
</dbReference>
<sequence>MEKIVERIKKIRKLKNRSLHDCAKVLNIPKERYHHFEEGNGVLSLPELELLAIFLEVPMQSLFQDSDLELDQAALLSEEKMPVYKNLRDKMIRTKLNLEMENKGISVETLNDKTGIAMQTLKSYQENGESIPFDHLTRITELLGIPINSLLQNTFESDQEVMKEKNQEQAQWQPEYQDNREMSVEEETPHMVLLQAVKRLSIKDQAEIAKLLLEKLKTA</sequence>
<name>A0A117LGI0_9CHLR</name>
<dbReference type="Pfam" id="PF01381">
    <property type="entry name" value="HTH_3"/>
    <property type="match status" value="1"/>
</dbReference>
<dbReference type="SMART" id="SM00530">
    <property type="entry name" value="HTH_XRE"/>
    <property type="match status" value="2"/>
</dbReference>
<dbReference type="PANTHER" id="PTHR46797">
    <property type="entry name" value="HTH-TYPE TRANSCRIPTIONAL REGULATOR"/>
    <property type="match status" value="1"/>
</dbReference>
<dbReference type="AlphaFoldDB" id="A0A117LGI0"/>
<organism evidence="3 4">
    <name type="scientific">Anaerolinea thermophila</name>
    <dbReference type="NCBI Taxonomy" id="167964"/>
    <lineage>
        <taxon>Bacteria</taxon>
        <taxon>Bacillati</taxon>
        <taxon>Chloroflexota</taxon>
        <taxon>Anaerolineae</taxon>
        <taxon>Anaerolineales</taxon>
        <taxon>Anaerolineaceae</taxon>
        <taxon>Anaerolinea</taxon>
    </lineage>
</organism>
<dbReference type="SUPFAM" id="SSF47413">
    <property type="entry name" value="lambda repressor-like DNA-binding domains"/>
    <property type="match status" value="2"/>
</dbReference>
<dbReference type="EMBL" id="LGFU01000111">
    <property type="protein sequence ID" value="KUK45927.1"/>
    <property type="molecule type" value="Genomic_DNA"/>
</dbReference>
<keyword evidence="1 3" id="KW-0238">DNA-binding</keyword>
<dbReference type="InterPro" id="IPR050807">
    <property type="entry name" value="TransReg_Diox_bact_type"/>
</dbReference>
<dbReference type="PANTHER" id="PTHR46797:SF1">
    <property type="entry name" value="METHYLPHOSPHONATE SYNTHASE"/>
    <property type="match status" value="1"/>
</dbReference>
<feature type="domain" description="HTH cro/C1-type" evidence="2">
    <location>
        <begin position="8"/>
        <end position="62"/>
    </location>
</feature>
<dbReference type="GO" id="GO:0005829">
    <property type="term" value="C:cytosol"/>
    <property type="evidence" value="ECO:0007669"/>
    <property type="project" value="TreeGrafter"/>
</dbReference>
<dbReference type="InterPro" id="IPR001387">
    <property type="entry name" value="Cro/C1-type_HTH"/>
</dbReference>
<dbReference type="Proteomes" id="UP000064249">
    <property type="component" value="Unassembled WGS sequence"/>
</dbReference>
<reference evidence="3 4" key="1">
    <citation type="journal article" date="2015" name="MBio">
        <title>Genome-Resolved Metagenomic Analysis Reveals Roles for Candidate Phyla and Other Microbial Community Members in Biogeochemical Transformations in Oil Reservoirs.</title>
        <authorList>
            <person name="Hu P."/>
            <person name="Tom L."/>
            <person name="Singh A."/>
            <person name="Thomas B.C."/>
            <person name="Baker B.J."/>
            <person name="Piceno Y.M."/>
            <person name="Andersen G.L."/>
            <person name="Banfield J.F."/>
        </authorList>
    </citation>
    <scope>NUCLEOTIDE SEQUENCE [LARGE SCALE GENOMIC DNA]</scope>
    <source>
        <strain evidence="3">46_16</strain>
    </source>
</reference>
<protein>
    <submittedName>
        <fullName evidence="3">Xre family DNA-binding protein</fullName>
    </submittedName>
</protein>
<evidence type="ECO:0000313" key="3">
    <source>
        <dbReference type="EMBL" id="KUK45927.1"/>
    </source>
</evidence>
<dbReference type="PROSITE" id="PS50943">
    <property type="entry name" value="HTH_CROC1"/>
    <property type="match status" value="1"/>
</dbReference>
<gene>
    <name evidence="3" type="ORF">XD73_1198</name>
</gene>
<evidence type="ECO:0000256" key="1">
    <source>
        <dbReference type="ARBA" id="ARBA00023125"/>
    </source>
</evidence>
<evidence type="ECO:0000259" key="2">
    <source>
        <dbReference type="PROSITE" id="PS50943"/>
    </source>
</evidence>